<keyword evidence="4 6" id="KW-1133">Transmembrane helix</keyword>
<dbReference type="Proteomes" id="UP000319949">
    <property type="component" value="Unassembled WGS sequence"/>
</dbReference>
<name>A0A560DP95_9BRAD</name>
<evidence type="ECO:0000313" key="8">
    <source>
        <dbReference type="Proteomes" id="UP000319949"/>
    </source>
</evidence>
<keyword evidence="2" id="KW-0813">Transport</keyword>
<dbReference type="GO" id="GO:0016020">
    <property type="term" value="C:membrane"/>
    <property type="evidence" value="ECO:0007669"/>
    <property type="project" value="UniProtKB-SubCell"/>
</dbReference>
<evidence type="ECO:0000256" key="4">
    <source>
        <dbReference type="ARBA" id="ARBA00022989"/>
    </source>
</evidence>
<feature type="transmembrane region" description="Helical" evidence="6">
    <location>
        <begin position="73"/>
        <end position="96"/>
    </location>
</feature>
<dbReference type="EMBL" id="VITK01000005">
    <property type="protein sequence ID" value="TWA98910.1"/>
    <property type="molecule type" value="Genomic_DNA"/>
</dbReference>
<dbReference type="GO" id="GO:0022857">
    <property type="term" value="F:transmembrane transporter activity"/>
    <property type="evidence" value="ECO:0007669"/>
    <property type="project" value="TreeGrafter"/>
</dbReference>
<feature type="transmembrane region" description="Helical" evidence="6">
    <location>
        <begin position="12"/>
        <end position="33"/>
    </location>
</feature>
<comment type="caution">
    <text evidence="7">The sequence shown here is derived from an EMBL/GenBank/DDBJ whole genome shotgun (WGS) entry which is preliminary data.</text>
</comment>
<dbReference type="PANTHER" id="PTHR43791:SF36">
    <property type="entry name" value="TRANSPORTER, PUTATIVE (AFU_ORTHOLOGUE AFUA_6G08340)-RELATED"/>
    <property type="match status" value="1"/>
</dbReference>
<accession>A0A560DP95</accession>
<sequence length="125" mass="14218">MDGGWRLAGWQWRFLIEDLPACLLGLLCLVLLADTPDKAARLTPREREALLDELAGEKHDRLRKDFWAAMEDVRVVMLTGITFAFTISSYGIGIWLPLILKSRNLNNMQVGWLSAMAYFFVTIGM</sequence>
<dbReference type="Gene3D" id="1.20.1250.20">
    <property type="entry name" value="MFS general substrate transporter like domains"/>
    <property type="match status" value="1"/>
</dbReference>
<dbReference type="SUPFAM" id="SSF103473">
    <property type="entry name" value="MFS general substrate transporter"/>
    <property type="match status" value="1"/>
</dbReference>
<proteinExistence type="predicted"/>
<evidence type="ECO:0000256" key="2">
    <source>
        <dbReference type="ARBA" id="ARBA00022448"/>
    </source>
</evidence>
<dbReference type="STRING" id="1803665.GCA_001641335_05379"/>
<organism evidence="7 8">
    <name type="scientific">Bradyrhizobium stylosanthis</name>
    <dbReference type="NCBI Taxonomy" id="1803665"/>
    <lineage>
        <taxon>Bacteria</taxon>
        <taxon>Pseudomonadati</taxon>
        <taxon>Pseudomonadota</taxon>
        <taxon>Alphaproteobacteria</taxon>
        <taxon>Hyphomicrobiales</taxon>
        <taxon>Nitrobacteraceae</taxon>
        <taxon>Bradyrhizobium</taxon>
    </lineage>
</organism>
<evidence type="ECO:0000256" key="6">
    <source>
        <dbReference type="SAM" id="Phobius"/>
    </source>
</evidence>
<evidence type="ECO:0000313" key="7">
    <source>
        <dbReference type="EMBL" id="TWA98910.1"/>
    </source>
</evidence>
<evidence type="ECO:0000256" key="1">
    <source>
        <dbReference type="ARBA" id="ARBA00004141"/>
    </source>
</evidence>
<evidence type="ECO:0008006" key="9">
    <source>
        <dbReference type="Google" id="ProtNLM"/>
    </source>
</evidence>
<dbReference type="AlphaFoldDB" id="A0A560DP95"/>
<reference evidence="7 8" key="1">
    <citation type="submission" date="2019-06" db="EMBL/GenBank/DDBJ databases">
        <title>Genomic Encyclopedia of Type Strains, Phase IV (KMG-V): Genome sequencing to study the core and pangenomes of soil and plant-associated prokaryotes.</title>
        <authorList>
            <person name="Whitman W."/>
        </authorList>
    </citation>
    <scope>NUCLEOTIDE SEQUENCE [LARGE SCALE GENOMIC DNA]</scope>
    <source>
        <strain evidence="7 8">BR 510</strain>
    </source>
</reference>
<dbReference type="InterPro" id="IPR036259">
    <property type="entry name" value="MFS_trans_sf"/>
</dbReference>
<evidence type="ECO:0000256" key="3">
    <source>
        <dbReference type="ARBA" id="ARBA00022692"/>
    </source>
</evidence>
<gene>
    <name evidence="7" type="ORF">FBZ96_105589</name>
</gene>
<keyword evidence="3 6" id="KW-0812">Transmembrane</keyword>
<feature type="transmembrane region" description="Helical" evidence="6">
    <location>
        <begin position="108"/>
        <end position="124"/>
    </location>
</feature>
<comment type="subcellular location">
    <subcellularLocation>
        <location evidence="1">Membrane</location>
        <topology evidence="1">Multi-pass membrane protein</topology>
    </subcellularLocation>
</comment>
<keyword evidence="5 6" id="KW-0472">Membrane</keyword>
<dbReference type="PANTHER" id="PTHR43791">
    <property type="entry name" value="PERMEASE-RELATED"/>
    <property type="match status" value="1"/>
</dbReference>
<protein>
    <recommendedName>
        <fullName evidence="9">MFS transporter</fullName>
    </recommendedName>
</protein>
<evidence type="ECO:0000256" key="5">
    <source>
        <dbReference type="ARBA" id="ARBA00023136"/>
    </source>
</evidence>
<keyword evidence="8" id="KW-1185">Reference proteome</keyword>